<organism evidence="2 3">
    <name type="scientific">Streptomyces formicae</name>
    <dbReference type="NCBI Taxonomy" id="1616117"/>
    <lineage>
        <taxon>Bacteria</taxon>
        <taxon>Bacillati</taxon>
        <taxon>Actinomycetota</taxon>
        <taxon>Actinomycetes</taxon>
        <taxon>Kitasatosporales</taxon>
        <taxon>Streptomycetaceae</taxon>
        <taxon>Streptomyces</taxon>
    </lineage>
</organism>
<keyword evidence="3" id="KW-1185">Reference proteome</keyword>
<dbReference type="EMBL" id="CP071872">
    <property type="protein sequence ID" value="UNM13185.1"/>
    <property type="molecule type" value="Genomic_DNA"/>
</dbReference>
<accession>A0ABY3WND4</accession>
<dbReference type="Proteomes" id="UP000828924">
    <property type="component" value="Chromosome"/>
</dbReference>
<feature type="region of interest" description="Disordered" evidence="1">
    <location>
        <begin position="1"/>
        <end position="20"/>
    </location>
</feature>
<gene>
    <name evidence="2" type="ORF">J4032_18315</name>
</gene>
<name>A0ABY3WND4_9ACTN</name>
<feature type="region of interest" description="Disordered" evidence="1">
    <location>
        <begin position="28"/>
        <end position="53"/>
    </location>
</feature>
<proteinExistence type="predicted"/>
<sequence>MNRISRAPGFTLSIPGTRPASGCLRVQAHRASGPSRLRGPQRASSSPTTGRLLGRFQLPTQSGGSLLSLAQKGLRLPPSSFDPLGAPLSPLMRLLLRGPGFLAGAGELLAALCHGART</sequence>
<evidence type="ECO:0000313" key="3">
    <source>
        <dbReference type="Proteomes" id="UP000828924"/>
    </source>
</evidence>
<protein>
    <submittedName>
        <fullName evidence="2">Uncharacterized protein</fullName>
    </submittedName>
</protein>
<evidence type="ECO:0000256" key="1">
    <source>
        <dbReference type="SAM" id="MobiDB-lite"/>
    </source>
</evidence>
<evidence type="ECO:0000313" key="2">
    <source>
        <dbReference type="EMBL" id="UNM13185.1"/>
    </source>
</evidence>
<reference evidence="2 3" key="1">
    <citation type="submission" date="2021-03" db="EMBL/GenBank/DDBJ databases">
        <title>Complete genome of Streptomyces formicae strain 1H-GS9 (DSM 100524).</title>
        <authorList>
            <person name="Atanasov K.E."/>
            <person name="Altabella T."/>
            <person name="Ferrer A."/>
        </authorList>
    </citation>
    <scope>NUCLEOTIDE SEQUENCE [LARGE SCALE GENOMIC DNA]</scope>
    <source>
        <strain evidence="2 3">1H-GS9</strain>
    </source>
</reference>
<dbReference type="RefSeq" id="WP_242331904.1">
    <property type="nucleotide sequence ID" value="NZ_CP071872.1"/>
</dbReference>